<name>A0A7U7C5U3_STRTR</name>
<evidence type="ECO:0000313" key="1">
    <source>
        <dbReference type="EMBL" id="CAD0152101.1"/>
    </source>
</evidence>
<proteinExistence type="predicted"/>
<protein>
    <recommendedName>
        <fullName evidence="3">Type II toxin-antitoxin system RelE/ParE family toxin</fullName>
    </recommendedName>
</protein>
<evidence type="ECO:0008006" key="3">
    <source>
        <dbReference type="Google" id="ProtNLM"/>
    </source>
</evidence>
<evidence type="ECO:0000313" key="2">
    <source>
        <dbReference type="Proteomes" id="UP000509791"/>
    </source>
</evidence>
<dbReference type="Proteomes" id="UP000509791">
    <property type="component" value="Chromosome"/>
</dbReference>
<sequence length="105" mass="12714">MDYVRELARRDSKDSRIKLNKLNDYIELLSQHGTRAGQPHIKHLDEEIWELRPLRDRILFVAWLDGCFVLLHHFVKKTQKTPRREIEKANRELQNLKERGLRDEE</sequence>
<accession>A0A7U7C5U3</accession>
<organism evidence="1 2">
    <name type="scientific">Streptococcus thermophilus</name>
    <dbReference type="NCBI Taxonomy" id="1308"/>
    <lineage>
        <taxon>Bacteria</taxon>
        <taxon>Bacillati</taxon>
        <taxon>Bacillota</taxon>
        <taxon>Bacilli</taxon>
        <taxon>Lactobacillales</taxon>
        <taxon>Streptococcaceae</taxon>
        <taxon>Streptococcus</taxon>
    </lineage>
</organism>
<reference evidence="1 2" key="1">
    <citation type="submission" date="2020-06" db="EMBL/GenBank/DDBJ databases">
        <authorList>
            <person name="Chuat V."/>
        </authorList>
    </citation>
    <scope>NUCLEOTIDE SEQUENCE [LARGE SCALE GENOMIC DNA]</scope>
    <source>
        <strain evidence="1">STH_CIRM_998</strain>
    </source>
</reference>
<dbReference type="Pfam" id="PF05973">
    <property type="entry name" value="Gp49"/>
    <property type="match status" value="1"/>
</dbReference>
<dbReference type="EMBL" id="LR822027">
    <property type="protein sequence ID" value="CAD0152101.1"/>
    <property type="molecule type" value="Genomic_DNA"/>
</dbReference>
<dbReference type="RefSeq" id="WP_232086177.1">
    <property type="nucleotide sequence ID" value="NZ_CP125765.1"/>
</dbReference>
<dbReference type="InterPro" id="IPR009241">
    <property type="entry name" value="HigB-like"/>
</dbReference>
<dbReference type="AlphaFoldDB" id="A0A7U7C5U3"/>
<gene>
    <name evidence="1" type="ORF">STHERMO_0820</name>
</gene>